<feature type="compositionally biased region" description="Low complexity" evidence="3">
    <location>
        <begin position="26"/>
        <end position="37"/>
    </location>
</feature>
<dbReference type="RefSeq" id="WP_166145788.1">
    <property type="nucleotide sequence ID" value="NZ_JAAOIW010000001.1"/>
</dbReference>
<dbReference type="PROSITE" id="PS51677">
    <property type="entry name" value="NODB"/>
    <property type="match status" value="1"/>
</dbReference>
<accession>A0ABX0J1S9</accession>
<keyword evidence="4" id="KW-0732">Signal</keyword>
<organism evidence="6 7">
    <name type="scientific">Paenibacillus agricola</name>
    <dbReference type="NCBI Taxonomy" id="2716264"/>
    <lineage>
        <taxon>Bacteria</taxon>
        <taxon>Bacillati</taxon>
        <taxon>Bacillota</taxon>
        <taxon>Bacilli</taxon>
        <taxon>Bacillales</taxon>
        <taxon>Paenibacillaceae</taxon>
        <taxon>Paenibacillus</taxon>
    </lineage>
</organism>
<name>A0ABX0J1S9_9BACL</name>
<evidence type="ECO:0000256" key="1">
    <source>
        <dbReference type="ARBA" id="ARBA00022723"/>
    </source>
</evidence>
<dbReference type="CDD" id="cd10917">
    <property type="entry name" value="CE4_NodB_like_6s_7s"/>
    <property type="match status" value="1"/>
</dbReference>
<keyword evidence="1" id="KW-0479">Metal-binding</keyword>
<dbReference type="InterPro" id="IPR050248">
    <property type="entry name" value="Polysacc_deacetylase_ArnD"/>
</dbReference>
<feature type="region of interest" description="Disordered" evidence="3">
    <location>
        <begin position="23"/>
        <end position="110"/>
    </location>
</feature>
<dbReference type="EMBL" id="JAAOIW010000001">
    <property type="protein sequence ID" value="NHN28753.1"/>
    <property type="molecule type" value="Genomic_DNA"/>
</dbReference>
<dbReference type="InterPro" id="IPR002509">
    <property type="entry name" value="NODB_dom"/>
</dbReference>
<evidence type="ECO:0000256" key="4">
    <source>
        <dbReference type="SAM" id="SignalP"/>
    </source>
</evidence>
<dbReference type="Gene3D" id="3.20.20.370">
    <property type="entry name" value="Glycoside hydrolase/deacetylase"/>
    <property type="match status" value="1"/>
</dbReference>
<dbReference type="PROSITE" id="PS51257">
    <property type="entry name" value="PROKAR_LIPOPROTEIN"/>
    <property type="match status" value="1"/>
</dbReference>
<evidence type="ECO:0000313" key="7">
    <source>
        <dbReference type="Proteomes" id="UP001165962"/>
    </source>
</evidence>
<feature type="signal peptide" evidence="4">
    <location>
        <begin position="1"/>
        <end position="20"/>
    </location>
</feature>
<feature type="domain" description="NodB homology" evidence="5">
    <location>
        <begin position="136"/>
        <end position="317"/>
    </location>
</feature>
<dbReference type="SUPFAM" id="SSF88713">
    <property type="entry name" value="Glycoside hydrolase/deacetylase"/>
    <property type="match status" value="1"/>
</dbReference>
<feature type="chain" id="PRO_5046364053" evidence="4">
    <location>
        <begin position="21"/>
        <end position="326"/>
    </location>
</feature>
<keyword evidence="2" id="KW-0378">Hydrolase</keyword>
<evidence type="ECO:0000313" key="6">
    <source>
        <dbReference type="EMBL" id="NHN28753.1"/>
    </source>
</evidence>
<proteinExistence type="predicted"/>
<evidence type="ECO:0000256" key="3">
    <source>
        <dbReference type="SAM" id="MobiDB-lite"/>
    </source>
</evidence>
<evidence type="ECO:0000256" key="2">
    <source>
        <dbReference type="ARBA" id="ARBA00022801"/>
    </source>
</evidence>
<evidence type="ECO:0000259" key="5">
    <source>
        <dbReference type="PROSITE" id="PS51677"/>
    </source>
</evidence>
<protein>
    <submittedName>
        <fullName evidence="6">Polysaccharide deacetylase family protein</fullName>
    </submittedName>
</protein>
<dbReference type="Proteomes" id="UP001165962">
    <property type="component" value="Unassembled WGS sequence"/>
</dbReference>
<dbReference type="PANTHER" id="PTHR10587">
    <property type="entry name" value="GLYCOSYL TRANSFERASE-RELATED"/>
    <property type="match status" value="1"/>
</dbReference>
<comment type="caution">
    <text evidence="6">The sequence shown here is derived from an EMBL/GenBank/DDBJ whole genome shotgun (WGS) entry which is preliminary data.</text>
</comment>
<dbReference type="InterPro" id="IPR011330">
    <property type="entry name" value="Glyco_hydro/deAcase_b/a-brl"/>
</dbReference>
<gene>
    <name evidence="6" type="ORF">G9U52_02775</name>
</gene>
<dbReference type="Pfam" id="PF01522">
    <property type="entry name" value="Polysacc_deac_1"/>
    <property type="match status" value="1"/>
</dbReference>
<sequence>MNKKLLIGLAAVLITTSAACQNNSQPSAAPAGNGASATGQAQTVPPAAKPTEKSEASVAPVGAGTPAQPSKPSDVAPGSAQQPAVPPSASTSTAAPITPQATQQPAPAPQAAAKLYKMNPKTYDIVPIDPASADKNVVLLTFDDGPKDKDMLEALLGTLDKHKAKAIFFVNGYRVQQKPELIKLITDHGQTIGNHSWDHIDLKKESKEKIDQQIGDVQKLVKELTGSAPQFFRPPFGSGGDLVREKAKQENMLFMTWSNGSLDWDMTVKKNDPAKVVSNVLEQLRPGSNILMHELPWTVEAMDNLLTQLEAKSYKFVDPASIDTTL</sequence>
<feature type="compositionally biased region" description="Low complexity" evidence="3">
    <location>
        <begin position="76"/>
        <end position="110"/>
    </location>
</feature>
<reference evidence="6" key="1">
    <citation type="submission" date="2020-03" db="EMBL/GenBank/DDBJ databases">
        <title>Draft sequencing of Paenibacilllus sp. S3N08.</title>
        <authorList>
            <person name="Kim D.-U."/>
        </authorList>
    </citation>
    <scope>NUCLEOTIDE SEQUENCE</scope>
    <source>
        <strain evidence="6">S3N08</strain>
    </source>
</reference>
<keyword evidence="7" id="KW-1185">Reference proteome</keyword>
<dbReference type="PANTHER" id="PTHR10587:SF133">
    <property type="entry name" value="CHITIN DEACETYLASE 1-RELATED"/>
    <property type="match status" value="1"/>
</dbReference>